<dbReference type="GO" id="GO:0016829">
    <property type="term" value="F:lyase activity"/>
    <property type="evidence" value="ECO:0007669"/>
    <property type="project" value="UniProtKB-KW"/>
</dbReference>
<dbReference type="AlphaFoldDB" id="A0A1X6MYW5"/>
<dbReference type="InterPro" id="IPR048958">
    <property type="entry name" value="Polysacc_lyase_14"/>
</dbReference>
<organism evidence="2 3">
    <name type="scientific">Postia placenta MAD-698-R-SB12</name>
    <dbReference type="NCBI Taxonomy" id="670580"/>
    <lineage>
        <taxon>Eukaryota</taxon>
        <taxon>Fungi</taxon>
        <taxon>Dikarya</taxon>
        <taxon>Basidiomycota</taxon>
        <taxon>Agaricomycotina</taxon>
        <taxon>Agaricomycetes</taxon>
        <taxon>Polyporales</taxon>
        <taxon>Adustoporiaceae</taxon>
        <taxon>Rhodonia</taxon>
    </lineage>
</organism>
<protein>
    <submittedName>
        <fullName evidence="2">Polysaccharide lyase family 14 protein</fullName>
    </submittedName>
</protein>
<accession>A0A1X6MYW5</accession>
<gene>
    <name evidence="2" type="ORF">POSPLADRAFT_1145085</name>
</gene>
<keyword evidence="3" id="KW-1185">Reference proteome</keyword>
<dbReference type="RefSeq" id="XP_024338210.1">
    <property type="nucleotide sequence ID" value="XM_024485764.1"/>
</dbReference>
<evidence type="ECO:0000313" key="2">
    <source>
        <dbReference type="EMBL" id="OSX61416.1"/>
    </source>
</evidence>
<dbReference type="OrthoDB" id="3337916at2759"/>
<evidence type="ECO:0000259" key="1">
    <source>
        <dbReference type="Pfam" id="PF21294"/>
    </source>
</evidence>
<reference evidence="2 3" key="1">
    <citation type="submission" date="2017-04" db="EMBL/GenBank/DDBJ databases">
        <title>Genome Sequence of the Model Brown-Rot Fungus Postia placenta SB12.</title>
        <authorList>
            <consortium name="DOE Joint Genome Institute"/>
            <person name="Gaskell J."/>
            <person name="Kersten P."/>
            <person name="Larrondo L.F."/>
            <person name="Canessa P."/>
            <person name="Martinez D."/>
            <person name="Hibbett D."/>
            <person name="Schmoll M."/>
            <person name="Kubicek C.P."/>
            <person name="Martinez A.T."/>
            <person name="Yadav J."/>
            <person name="Master E."/>
            <person name="Magnuson J.K."/>
            <person name="James T."/>
            <person name="Yaver D."/>
            <person name="Berka R."/>
            <person name="Labutti K."/>
            <person name="Lipzen A."/>
            <person name="Aerts A."/>
            <person name="Barry K."/>
            <person name="Henrissat B."/>
            <person name="Blanchette R."/>
            <person name="Grigoriev I."/>
            <person name="Cullen D."/>
        </authorList>
    </citation>
    <scope>NUCLEOTIDE SEQUENCE [LARGE SCALE GENOMIC DNA]</scope>
    <source>
        <strain evidence="2 3">MAD-698-R-SB12</strain>
    </source>
</reference>
<dbReference type="Gene3D" id="2.60.120.200">
    <property type="match status" value="1"/>
</dbReference>
<feature type="domain" description="Polysaccharide lyase 14" evidence="1">
    <location>
        <begin position="83"/>
        <end position="306"/>
    </location>
</feature>
<dbReference type="EMBL" id="KZ110598">
    <property type="protein sequence ID" value="OSX61416.1"/>
    <property type="molecule type" value="Genomic_DNA"/>
</dbReference>
<keyword evidence="2" id="KW-0456">Lyase</keyword>
<dbReference type="PANTHER" id="PTHR40124:SF1">
    <property type="entry name" value="DISAGGREGATASE RELATED REPEAT PROTEIN"/>
    <property type="match status" value="1"/>
</dbReference>
<dbReference type="PANTHER" id="PTHR40124">
    <property type="match status" value="1"/>
</dbReference>
<dbReference type="STRING" id="670580.A0A1X6MYW5"/>
<dbReference type="Proteomes" id="UP000194127">
    <property type="component" value="Unassembled WGS sequence"/>
</dbReference>
<sequence length="328" mass="35821">MEPSTTGDSTHPLFPLHALVHVMYGFTTSTSLASLSDVFTYYPLNYEALGLHAISKRMPRALVAPPLSKLQDQLTDSSIALAWEAFFPRGSVNPSNKNAPIGGFGFYLHGPPEFATIIKDINTEGPGVLDVVMSYEVMFEDGFEWALGGKLPGIYGGVGDKAFGCTGGRKQDRCQCFNLRLMWRASGLGELYAYVPPSASNSERLLATPPDSLHNRDFGISTGRGAWMFEAGRWTAIAQRVRMNTVGKEDGEVEVFVDGKSVIHVCGLVLRTEPEGHIQGLHLETFFGGAKPEWASPRAQSAWFRGISGAILRSATDSHNKNVRHDEL</sequence>
<proteinExistence type="predicted"/>
<dbReference type="GeneID" id="36330713"/>
<evidence type="ECO:0000313" key="3">
    <source>
        <dbReference type="Proteomes" id="UP000194127"/>
    </source>
</evidence>
<dbReference type="Pfam" id="PF21294">
    <property type="entry name" value="Polysacc_lyase_14"/>
    <property type="match status" value="1"/>
</dbReference>
<name>A0A1X6MYW5_9APHY</name>